<dbReference type="InterPro" id="IPR002509">
    <property type="entry name" value="NODB_dom"/>
</dbReference>
<evidence type="ECO:0000313" key="3">
    <source>
        <dbReference type="Proteomes" id="UP000585272"/>
    </source>
</evidence>
<dbReference type="AlphaFoldDB" id="A0A840IJY0"/>
<keyword evidence="3" id="KW-1185">Reference proteome</keyword>
<dbReference type="Gene3D" id="3.20.20.370">
    <property type="entry name" value="Glycoside hydrolase/deacetylase"/>
    <property type="match status" value="1"/>
</dbReference>
<feature type="domain" description="NodB homology" evidence="1">
    <location>
        <begin position="49"/>
        <end position="266"/>
    </location>
</feature>
<evidence type="ECO:0000259" key="1">
    <source>
        <dbReference type="PROSITE" id="PS51677"/>
    </source>
</evidence>
<dbReference type="InterPro" id="IPR011330">
    <property type="entry name" value="Glyco_hydro/deAcase_b/a-brl"/>
</dbReference>
<protein>
    <submittedName>
        <fullName evidence="2">Peptidoglycan/xylan/chitin deacetylase (PgdA/CDA1 family)</fullName>
    </submittedName>
</protein>
<dbReference type="Proteomes" id="UP000585272">
    <property type="component" value="Unassembled WGS sequence"/>
</dbReference>
<dbReference type="PANTHER" id="PTHR47561:SF1">
    <property type="entry name" value="POLYSACCHARIDE DEACETYLASE FAMILY PROTEIN (AFU_ORTHOLOGUE AFUA_6G05030)"/>
    <property type="match status" value="1"/>
</dbReference>
<proteinExistence type="predicted"/>
<comment type="caution">
    <text evidence="2">The sequence shown here is derived from an EMBL/GenBank/DDBJ whole genome shotgun (WGS) entry which is preliminary data.</text>
</comment>
<reference evidence="2 3" key="1">
    <citation type="submission" date="2020-08" db="EMBL/GenBank/DDBJ databases">
        <title>Genomic Encyclopedia of Archaeal and Bacterial Type Strains, Phase II (KMG-II): from individual species to whole genera.</title>
        <authorList>
            <person name="Goeker M."/>
        </authorList>
    </citation>
    <scope>NUCLEOTIDE SEQUENCE [LARGE SCALE GENOMIC DNA]</scope>
    <source>
        <strain evidence="2 3">DSM 23288</strain>
    </source>
</reference>
<dbReference type="GO" id="GO:0005975">
    <property type="term" value="P:carbohydrate metabolic process"/>
    <property type="evidence" value="ECO:0007669"/>
    <property type="project" value="InterPro"/>
</dbReference>
<organism evidence="2 3">
    <name type="scientific">Conexibacter arvalis</name>
    <dbReference type="NCBI Taxonomy" id="912552"/>
    <lineage>
        <taxon>Bacteria</taxon>
        <taxon>Bacillati</taxon>
        <taxon>Actinomycetota</taxon>
        <taxon>Thermoleophilia</taxon>
        <taxon>Solirubrobacterales</taxon>
        <taxon>Conexibacteraceae</taxon>
        <taxon>Conexibacter</taxon>
    </lineage>
</organism>
<name>A0A840IJY0_9ACTN</name>
<gene>
    <name evidence="2" type="ORF">BDZ31_003841</name>
</gene>
<dbReference type="SUPFAM" id="SSF88713">
    <property type="entry name" value="Glycoside hydrolase/deacetylase"/>
    <property type="match status" value="1"/>
</dbReference>
<evidence type="ECO:0000313" key="2">
    <source>
        <dbReference type="EMBL" id="MBB4664238.1"/>
    </source>
</evidence>
<accession>A0A840IJY0</accession>
<dbReference type="Pfam" id="PF01522">
    <property type="entry name" value="Polysacc_deac_1"/>
    <property type="match status" value="1"/>
</dbReference>
<dbReference type="PROSITE" id="PS51677">
    <property type="entry name" value="NODB"/>
    <property type="match status" value="1"/>
</dbReference>
<dbReference type="EMBL" id="JACHNU010000006">
    <property type="protein sequence ID" value="MBB4664238.1"/>
    <property type="molecule type" value="Genomic_DNA"/>
</dbReference>
<sequence length="286" mass="31240">MTYASMRPDDDRDPAVRWPGGARSAAALTFDFDAESVWVAHDPLNAGRPCVLSMGAYGARRGVPLLLELLARHELRATFYVVGEVALHHRGRVEAIAADGHELAVHGWTHAAPASMRPDQHVDDLARTRELLERIGGRPVSGYRSPSADFGVELVQQLDALGFRHSSNHSDDVHPYLHPGTQIVELPTSYLLDDAAHWWFSAAHWTKKMATNGEVREIWDEELAGIHELGGLLVPMMHPQIVGRPGRLRFLDGFLAHLRAHEIWIATAGEVAAHAAAELGEAGGGG</sequence>
<dbReference type="RefSeq" id="WP_183344080.1">
    <property type="nucleotide sequence ID" value="NZ_JACHNU010000006.1"/>
</dbReference>
<dbReference type="PANTHER" id="PTHR47561">
    <property type="entry name" value="POLYSACCHARIDE DEACETYLASE FAMILY PROTEIN (AFU_ORTHOLOGUE AFUA_6G05030)"/>
    <property type="match status" value="1"/>
</dbReference>
<dbReference type="GO" id="GO:0016810">
    <property type="term" value="F:hydrolase activity, acting on carbon-nitrogen (but not peptide) bonds"/>
    <property type="evidence" value="ECO:0007669"/>
    <property type="project" value="InterPro"/>
</dbReference>